<dbReference type="InterPro" id="IPR035929">
    <property type="entry name" value="CoaB-like_sf"/>
</dbReference>
<gene>
    <name evidence="3" type="primary">coaBC</name>
    <name evidence="7" type="ORF">AN477_03055</name>
</gene>
<dbReference type="InterPro" id="IPR003382">
    <property type="entry name" value="Flavoprotein"/>
</dbReference>
<keyword evidence="3" id="KW-0479">Metal-binding</keyword>
<comment type="similarity">
    <text evidence="3 4">In the C-terminal section; belongs to the PPC synthetase family.</text>
</comment>
<feature type="region of interest" description="Phosphopantothenate--cysteine ligase" evidence="3">
    <location>
        <begin position="188"/>
        <end position="409"/>
    </location>
</feature>
<dbReference type="PATRIC" id="fig|471514.4.peg.2946"/>
<dbReference type="EC" id="4.1.1.36" evidence="3"/>
<feature type="active site" description="Proton donor" evidence="3">
    <location>
        <position position="155"/>
    </location>
</feature>
<comment type="caution">
    <text evidence="7">The sequence shown here is derived from an EMBL/GenBank/DDBJ whole genome shotgun (WGS) entry which is preliminary data.</text>
</comment>
<evidence type="ECO:0000256" key="2">
    <source>
        <dbReference type="ARBA" id="ARBA00023239"/>
    </source>
</evidence>
<dbReference type="UniPathway" id="UPA00241">
    <property type="reaction ID" value="UER00353"/>
</dbReference>
<dbReference type="Gene3D" id="3.40.50.1950">
    <property type="entry name" value="Flavin prenyltransferase-like"/>
    <property type="match status" value="1"/>
</dbReference>
<dbReference type="SUPFAM" id="SSF52507">
    <property type="entry name" value="Homo-oligomeric flavin-containing Cys decarboxylases, HFCD"/>
    <property type="match status" value="1"/>
</dbReference>
<dbReference type="InterPro" id="IPR005252">
    <property type="entry name" value="CoaBC"/>
</dbReference>
<keyword evidence="2 3" id="KW-0456">Lyase</keyword>
<dbReference type="PANTHER" id="PTHR14359">
    <property type="entry name" value="HOMO-OLIGOMERIC FLAVIN CONTAINING CYS DECARBOXYLASE FAMILY"/>
    <property type="match status" value="1"/>
</dbReference>
<comment type="cofactor">
    <cofactor evidence="3">
        <name>FMN</name>
        <dbReference type="ChEBI" id="CHEBI:58210"/>
    </cofactor>
    <text evidence="3">Binds 1 FMN per subunit.</text>
</comment>
<evidence type="ECO:0000256" key="1">
    <source>
        <dbReference type="ARBA" id="ARBA00022793"/>
    </source>
</evidence>
<feature type="binding site" evidence="3">
    <location>
        <position position="335"/>
    </location>
    <ligand>
        <name>CTP</name>
        <dbReference type="ChEBI" id="CHEBI:37563"/>
    </ligand>
</feature>
<keyword evidence="1 3" id="KW-0210">Decarboxylase</keyword>
<dbReference type="NCBIfam" id="TIGR00521">
    <property type="entry name" value="coaBC_dfp"/>
    <property type="match status" value="1"/>
</dbReference>
<evidence type="ECO:0000259" key="5">
    <source>
        <dbReference type="Pfam" id="PF02441"/>
    </source>
</evidence>
<dbReference type="GO" id="GO:0015937">
    <property type="term" value="P:coenzyme A biosynthetic process"/>
    <property type="evidence" value="ECO:0007669"/>
    <property type="project" value="UniProtKB-UniRule"/>
</dbReference>
<dbReference type="InterPro" id="IPR036551">
    <property type="entry name" value="Flavin_trans-like"/>
</dbReference>
<feature type="binding site" evidence="3">
    <location>
        <begin position="302"/>
        <end position="305"/>
    </location>
    <ligand>
        <name>CTP</name>
        <dbReference type="ChEBI" id="CHEBI:37563"/>
    </ligand>
</feature>
<dbReference type="Gene3D" id="3.40.50.10300">
    <property type="entry name" value="CoaB-like"/>
    <property type="match status" value="1"/>
</dbReference>
<dbReference type="RefSeq" id="WP_054967686.1">
    <property type="nucleotide sequence ID" value="NZ_LJCO01000011.1"/>
</dbReference>
<dbReference type="Pfam" id="PF02441">
    <property type="entry name" value="Flavoprotein"/>
    <property type="match status" value="1"/>
</dbReference>
<comment type="pathway">
    <text evidence="3 4">Cofactor biosynthesis; coenzyme A biosynthesis; CoA from (R)-pantothenate: step 3/5.</text>
</comment>
<feature type="domain" description="DNA/pantothenate metabolism flavoprotein C-terminal" evidence="6">
    <location>
        <begin position="184"/>
        <end position="390"/>
    </location>
</feature>
<dbReference type="AlphaFoldDB" id="A0A0P9GVP1"/>
<feature type="binding site" evidence="3">
    <location>
        <position position="276"/>
    </location>
    <ligand>
        <name>CTP</name>
        <dbReference type="ChEBI" id="CHEBI:37563"/>
    </ligand>
</feature>
<dbReference type="OrthoDB" id="9802554at2"/>
<feature type="domain" description="Flavoprotein" evidence="5">
    <location>
        <begin position="4"/>
        <end position="173"/>
    </location>
</feature>
<feature type="region of interest" description="Phosphopantothenoylcysteine decarboxylase" evidence="3">
    <location>
        <begin position="1"/>
        <end position="187"/>
    </location>
</feature>
<dbReference type="EMBL" id="LJCO01000011">
    <property type="protein sequence ID" value="KPV45343.1"/>
    <property type="molecule type" value="Genomic_DNA"/>
</dbReference>
<proteinExistence type="inferred from homology"/>
<dbReference type="STRING" id="471514.AN477_03055"/>
<dbReference type="EC" id="6.3.2.5" evidence="3"/>
<dbReference type="HAMAP" id="MF_02225">
    <property type="entry name" value="CoaBC"/>
    <property type="match status" value="1"/>
</dbReference>
<keyword evidence="3" id="KW-0460">Magnesium</keyword>
<dbReference type="SUPFAM" id="SSF102645">
    <property type="entry name" value="CoaB-like"/>
    <property type="match status" value="1"/>
</dbReference>
<keyword evidence="3" id="KW-0511">Multifunctional enzyme</keyword>
<dbReference type="InterPro" id="IPR007085">
    <property type="entry name" value="DNA/pantothenate-metab_flavo_C"/>
</dbReference>
<evidence type="ECO:0000313" key="7">
    <source>
        <dbReference type="EMBL" id="KPV45343.1"/>
    </source>
</evidence>
<comment type="pathway">
    <text evidence="3 4">Cofactor biosynthesis; coenzyme A biosynthesis; CoA from (R)-pantothenate: step 2/5.</text>
</comment>
<comment type="catalytic activity">
    <reaction evidence="3 4">
        <text>(R)-4'-phosphopantothenate + L-cysteine + CTP = N-[(R)-4-phosphopantothenoyl]-L-cysteine + CMP + diphosphate + H(+)</text>
        <dbReference type="Rhea" id="RHEA:19397"/>
        <dbReference type="ChEBI" id="CHEBI:10986"/>
        <dbReference type="ChEBI" id="CHEBI:15378"/>
        <dbReference type="ChEBI" id="CHEBI:33019"/>
        <dbReference type="ChEBI" id="CHEBI:35235"/>
        <dbReference type="ChEBI" id="CHEBI:37563"/>
        <dbReference type="ChEBI" id="CHEBI:59458"/>
        <dbReference type="ChEBI" id="CHEBI:60377"/>
        <dbReference type="EC" id="6.3.2.5"/>
    </reaction>
</comment>
<dbReference type="GO" id="GO:0004632">
    <property type="term" value="F:phosphopantothenate--cysteine ligase activity"/>
    <property type="evidence" value="ECO:0007669"/>
    <property type="project" value="UniProtKB-UniRule"/>
</dbReference>
<evidence type="ECO:0000256" key="4">
    <source>
        <dbReference type="RuleBase" id="RU364078"/>
    </source>
</evidence>
<dbReference type="GO" id="GO:0046872">
    <property type="term" value="F:metal ion binding"/>
    <property type="evidence" value="ECO:0007669"/>
    <property type="project" value="UniProtKB-KW"/>
</dbReference>
<organism evidence="7 8">
    <name type="scientific">Alicyclobacillus ferrooxydans</name>
    <dbReference type="NCBI Taxonomy" id="471514"/>
    <lineage>
        <taxon>Bacteria</taxon>
        <taxon>Bacillati</taxon>
        <taxon>Bacillota</taxon>
        <taxon>Bacilli</taxon>
        <taxon>Bacillales</taxon>
        <taxon>Alicyclobacillaceae</taxon>
        <taxon>Alicyclobacillus</taxon>
    </lineage>
</organism>
<evidence type="ECO:0000256" key="3">
    <source>
        <dbReference type="HAMAP-Rule" id="MF_02225"/>
    </source>
</evidence>
<comment type="function">
    <text evidence="3">Catalyzes two sequential steps in the biosynthesis of coenzyme A. In the first step cysteine is conjugated to 4'-phosphopantothenate to form 4-phosphopantothenoylcysteine. In the second step the latter compound is decarboxylated to form 4'-phosphopantotheine.</text>
</comment>
<name>A0A0P9GVP1_9BACL</name>
<keyword evidence="8" id="KW-1185">Reference proteome</keyword>
<dbReference type="GO" id="GO:0071513">
    <property type="term" value="C:phosphopantothenoylcysteine decarboxylase complex"/>
    <property type="evidence" value="ECO:0007669"/>
    <property type="project" value="TreeGrafter"/>
</dbReference>
<keyword evidence="3 4" id="KW-0436">Ligase</keyword>
<feature type="binding site" evidence="3">
    <location>
        <position position="286"/>
    </location>
    <ligand>
        <name>CTP</name>
        <dbReference type="ChEBI" id="CHEBI:37563"/>
    </ligand>
</feature>
<reference evidence="7 8" key="1">
    <citation type="submission" date="2015-09" db="EMBL/GenBank/DDBJ databases">
        <title>Draft genome sequence of Alicyclobacillus ferrooxydans DSM 22381.</title>
        <authorList>
            <person name="Hemp J."/>
        </authorList>
    </citation>
    <scope>NUCLEOTIDE SEQUENCE [LARGE SCALE GENOMIC DNA]</scope>
    <source>
        <strain evidence="7 8">TC-34</strain>
    </source>
</reference>
<protein>
    <recommendedName>
        <fullName evidence="3">Coenzyme A biosynthesis bifunctional protein CoaBC</fullName>
    </recommendedName>
    <alternativeName>
        <fullName evidence="3">DNA/pantothenate metabolism flavoprotein</fullName>
    </alternativeName>
    <alternativeName>
        <fullName evidence="3">Phosphopantothenoylcysteine synthetase/decarboxylase</fullName>
        <shortName evidence="3">PPCS-PPCDC</shortName>
    </alternativeName>
    <domain>
        <recommendedName>
            <fullName evidence="3">Phosphopantothenoylcysteine decarboxylase</fullName>
            <shortName evidence="3">PPC decarboxylase</shortName>
            <shortName evidence="3">PPC-DC</shortName>
            <ecNumber evidence="3">4.1.1.36</ecNumber>
        </recommendedName>
        <alternativeName>
            <fullName evidence="3">CoaC</fullName>
        </alternativeName>
    </domain>
    <domain>
        <recommendedName>
            <fullName evidence="3">Phosphopantothenate--cysteine ligase</fullName>
            <ecNumber evidence="3">6.3.2.5</ecNumber>
        </recommendedName>
        <alternativeName>
            <fullName evidence="3">CoaB</fullName>
        </alternativeName>
        <alternativeName>
            <fullName evidence="3">Phosphopantothenoylcysteine synthetase</fullName>
            <shortName evidence="3">PPC synthetase</shortName>
            <shortName evidence="3">PPC-S</shortName>
        </alternativeName>
    </domain>
</protein>
<comment type="similarity">
    <text evidence="3 4">In the N-terminal section; belongs to the HFCD (homo-oligomeric flavin containing Cys decarboxylase) superfamily.</text>
</comment>
<keyword evidence="3 4" id="KW-0285">Flavoprotein</keyword>
<feature type="binding site" evidence="3">
    <location>
        <position position="339"/>
    </location>
    <ligand>
        <name>CTP</name>
        <dbReference type="ChEBI" id="CHEBI:37563"/>
    </ligand>
</feature>
<dbReference type="GO" id="GO:0010181">
    <property type="term" value="F:FMN binding"/>
    <property type="evidence" value="ECO:0007669"/>
    <property type="project" value="UniProtKB-UniRule"/>
</dbReference>
<comment type="cofactor">
    <cofactor evidence="3">
        <name>Mg(2+)</name>
        <dbReference type="ChEBI" id="CHEBI:18420"/>
    </cofactor>
</comment>
<dbReference type="PANTHER" id="PTHR14359:SF6">
    <property type="entry name" value="PHOSPHOPANTOTHENOYLCYSTEINE DECARBOXYLASE"/>
    <property type="match status" value="1"/>
</dbReference>
<evidence type="ECO:0000313" key="8">
    <source>
        <dbReference type="Proteomes" id="UP000050482"/>
    </source>
</evidence>
<evidence type="ECO:0000259" key="6">
    <source>
        <dbReference type="Pfam" id="PF04127"/>
    </source>
</evidence>
<keyword evidence="3 4" id="KW-0288">FMN</keyword>
<comment type="caution">
    <text evidence="3">Lacks conserved residue(s) required for the propagation of feature annotation.</text>
</comment>
<dbReference type="GO" id="GO:0015941">
    <property type="term" value="P:pantothenate catabolic process"/>
    <property type="evidence" value="ECO:0007669"/>
    <property type="project" value="InterPro"/>
</dbReference>
<accession>A0A0P9GVP1</accession>
<dbReference type="GO" id="GO:0004633">
    <property type="term" value="F:phosphopantothenoylcysteine decarboxylase activity"/>
    <property type="evidence" value="ECO:0007669"/>
    <property type="project" value="UniProtKB-UniRule"/>
</dbReference>
<comment type="function">
    <text evidence="4">Catalyzes two steps in the biosynthesis of coenzyme A. In the first step cysteine is conjugated to 4'-phosphopantothenate to form 4-phosphopantothenoylcysteine, in the latter compound is decarboxylated to form 4'-phosphopantotheine.</text>
</comment>
<dbReference type="Proteomes" id="UP000050482">
    <property type="component" value="Unassembled WGS sequence"/>
</dbReference>
<dbReference type="Pfam" id="PF04127">
    <property type="entry name" value="DFP"/>
    <property type="match status" value="1"/>
</dbReference>
<sequence length="409" mass="43833">MNQRILLAVGGGIAAYKAASLCSLLVKHGYDVQVLMTRNATEFIKPLTFQSLSRNPVVVSTFEEPNPAEIAHVAMADRADLFVVAPATANLIGKLAHGIADDMVTTTALVCQAPLLIAPAMNVHMYDHPAVQENLRILRQRGAIVVDPGSGPLACGYTGKGRLAEPEEIKDVVDAVLTRQSDLSDLRVLVTAGPTVEDIDPVRFVSNGSSGKMGYAIAEAAVSRGAKVTLVTGPSHLEPVAGAEMVRVRSTEQMKDAVLKRLSTVDAVIGAAAPVDFRPAERFDQKWKKSDGLPQIDWVQTPDILASVAKAKEARHVVVGFAAETRDVVLNAEKKLVSKDLDFVVGNQIGEEGVGFGTDTNRVIIVSKNGPDPLPLMSKLDVANEILSRVRIVFDGRLGTRARRETDQL</sequence>
<comment type="catalytic activity">
    <reaction evidence="3 4">
        <text>N-[(R)-4-phosphopantothenoyl]-L-cysteine + H(+) = (R)-4'-phosphopantetheine + CO2</text>
        <dbReference type="Rhea" id="RHEA:16793"/>
        <dbReference type="ChEBI" id="CHEBI:15378"/>
        <dbReference type="ChEBI" id="CHEBI:16526"/>
        <dbReference type="ChEBI" id="CHEBI:59458"/>
        <dbReference type="ChEBI" id="CHEBI:61723"/>
        <dbReference type="EC" id="4.1.1.36"/>
    </reaction>
</comment>
<feature type="binding site" evidence="3">
    <location>
        <position position="321"/>
    </location>
    <ligand>
        <name>CTP</name>
        <dbReference type="ChEBI" id="CHEBI:37563"/>
    </ligand>
</feature>